<sequence>MTLDLKITGATLYDGSGAAPITADIGIAEGKIAEVGRVTSPSRRSIDADGAMVTPGFVDIHTHYDGQVCWDETLAPSSVHGVTTAIMGNCGVGFAPLKPGEQDRLIELMEGVEEIPGVALSEGVRWNWESFGDYLDAVAAIPHSIDIGAQVTHDPLRLYVMGDRGALGEPATDQDIAQMRALAFDALRAGALGVTTGRSDVHKTTKGTDTPARDSGLAELLGLAGALKDAGRGVLQVVSDFKLDKGEEAFGPEFDLVDAMADAAGRPVSLSLNQRDMAPKQWQWILERVEAANARGVDMKVQVAARGIGVFFGLETTLNPLMSFESYRRIMDKPLAERVAILRQPEMKAKLLSEPREHLSGTDRAVPPLADMVLDRLDFFSLRMFRLGDPPDYEPPMERSLYYEARERGVGVMEAIYDIMLEEDGQQLVYFPIYNYSRFDFSDLHSMMTHPNALFGLSDGGAHVGTVCDASFPTFLLTHWGRDRSRGPHLALEWLIRKQTHDNARHMGLMDRGLIKPGLRADLNVIDHQALALERPHMVRDLPMGGKRLYQGARGYLATLVAGEPILLNDQLTDARPGRLIR</sequence>
<dbReference type="RefSeq" id="WP_188873573.1">
    <property type="nucleotide sequence ID" value="NZ_BMOV01000003.1"/>
</dbReference>
<dbReference type="PANTHER" id="PTHR11647">
    <property type="entry name" value="HYDRANTOINASE/DIHYDROPYRIMIDINASE FAMILY MEMBER"/>
    <property type="match status" value="1"/>
</dbReference>
<dbReference type="Gene3D" id="3.20.20.140">
    <property type="entry name" value="Metal-dependent hydrolases"/>
    <property type="match status" value="1"/>
</dbReference>
<keyword evidence="3" id="KW-1185">Reference proteome</keyword>
<dbReference type="EMBL" id="BMOV01000003">
    <property type="protein sequence ID" value="GGO09020.1"/>
    <property type="molecule type" value="Genomic_DNA"/>
</dbReference>
<proteinExistence type="predicted"/>
<dbReference type="InterPro" id="IPR013108">
    <property type="entry name" value="Amidohydro_3"/>
</dbReference>
<dbReference type="InterPro" id="IPR050378">
    <property type="entry name" value="Metallo-dep_Hydrolases_sf"/>
</dbReference>
<name>A0ABQ2LC87_9PROT</name>
<organism evidence="2 3">
    <name type="scientific">Iodidimonas muriae</name>
    <dbReference type="NCBI Taxonomy" id="261467"/>
    <lineage>
        <taxon>Bacteria</taxon>
        <taxon>Pseudomonadati</taxon>
        <taxon>Pseudomonadota</taxon>
        <taxon>Alphaproteobacteria</taxon>
        <taxon>Iodidimonadales</taxon>
        <taxon>Iodidimonadaceae</taxon>
        <taxon>Iodidimonas</taxon>
    </lineage>
</organism>
<evidence type="ECO:0000313" key="3">
    <source>
        <dbReference type="Proteomes" id="UP000602381"/>
    </source>
</evidence>
<dbReference type="Proteomes" id="UP000602381">
    <property type="component" value="Unassembled WGS sequence"/>
</dbReference>
<dbReference type="SUPFAM" id="SSF51556">
    <property type="entry name" value="Metallo-dependent hydrolases"/>
    <property type="match status" value="1"/>
</dbReference>
<dbReference type="InterPro" id="IPR011059">
    <property type="entry name" value="Metal-dep_hydrolase_composite"/>
</dbReference>
<dbReference type="SUPFAM" id="SSF51338">
    <property type="entry name" value="Composite domain of metallo-dependent hydrolases"/>
    <property type="match status" value="1"/>
</dbReference>
<protein>
    <submittedName>
        <fullName evidence="2">Amidohydrolase</fullName>
    </submittedName>
</protein>
<dbReference type="Pfam" id="PF07969">
    <property type="entry name" value="Amidohydro_3"/>
    <property type="match status" value="1"/>
</dbReference>
<dbReference type="InterPro" id="IPR032466">
    <property type="entry name" value="Metal_Hydrolase"/>
</dbReference>
<comment type="caution">
    <text evidence="2">The sequence shown here is derived from an EMBL/GenBank/DDBJ whole genome shotgun (WGS) entry which is preliminary data.</text>
</comment>
<feature type="domain" description="Amidohydrolase 3" evidence="1">
    <location>
        <begin position="46"/>
        <end position="565"/>
    </location>
</feature>
<evidence type="ECO:0000259" key="1">
    <source>
        <dbReference type="Pfam" id="PF07969"/>
    </source>
</evidence>
<dbReference type="PANTHER" id="PTHR11647:SF1">
    <property type="entry name" value="COLLAPSIN RESPONSE MEDIATOR PROTEIN"/>
    <property type="match status" value="1"/>
</dbReference>
<evidence type="ECO:0000313" key="2">
    <source>
        <dbReference type="EMBL" id="GGO09020.1"/>
    </source>
</evidence>
<reference evidence="3" key="1">
    <citation type="journal article" date="2019" name="Int. J. Syst. Evol. Microbiol.">
        <title>The Global Catalogue of Microorganisms (GCM) 10K type strain sequencing project: providing services to taxonomists for standard genome sequencing and annotation.</title>
        <authorList>
            <consortium name="The Broad Institute Genomics Platform"/>
            <consortium name="The Broad Institute Genome Sequencing Center for Infectious Disease"/>
            <person name="Wu L."/>
            <person name="Ma J."/>
        </authorList>
    </citation>
    <scope>NUCLEOTIDE SEQUENCE [LARGE SCALE GENOMIC DNA]</scope>
    <source>
        <strain evidence="3">JCM 17843</strain>
    </source>
</reference>
<gene>
    <name evidence="2" type="ORF">GCM10007972_10080</name>
</gene>
<accession>A0ABQ2LC87</accession>